<evidence type="ECO:0008006" key="5">
    <source>
        <dbReference type="Google" id="ProtNLM"/>
    </source>
</evidence>
<feature type="chain" id="PRO_5045973131" description="DUF4148 domain-containing protein" evidence="2">
    <location>
        <begin position="25"/>
        <end position="112"/>
    </location>
</feature>
<gene>
    <name evidence="3" type="ORF">ISN74_13360</name>
</gene>
<keyword evidence="2" id="KW-0732">Signal</keyword>
<feature type="region of interest" description="Disordered" evidence="1">
    <location>
        <begin position="30"/>
        <end position="69"/>
    </location>
</feature>
<reference evidence="3 4" key="1">
    <citation type="submission" date="2020-10" db="EMBL/GenBank/DDBJ databases">
        <title>Phylogeny of dyella-like bacteria.</title>
        <authorList>
            <person name="Fu J."/>
        </authorList>
    </citation>
    <scope>NUCLEOTIDE SEQUENCE [LARGE SCALE GENOMIC DNA]</scope>
    <source>
        <strain evidence="3 4">DHOB09</strain>
    </source>
</reference>
<sequence length="112" mass="11904">MKYRIPLLVSLISTSMLFAGAALAQQSMPSATSSDSATFNSAQGQVTINSTMGQTPSTTSPPSFEQLANGKNVITKDAAAAYPPLQNDFEYAAHGGNSISKAQYERWVKDLN</sequence>
<evidence type="ECO:0000256" key="1">
    <source>
        <dbReference type="SAM" id="MobiDB-lite"/>
    </source>
</evidence>
<evidence type="ECO:0000313" key="3">
    <source>
        <dbReference type="EMBL" id="QRN52460.1"/>
    </source>
</evidence>
<feature type="compositionally biased region" description="Polar residues" evidence="1">
    <location>
        <begin position="30"/>
        <end position="63"/>
    </location>
</feature>
<dbReference type="EMBL" id="CP064030">
    <property type="protein sequence ID" value="QRN52460.1"/>
    <property type="molecule type" value="Genomic_DNA"/>
</dbReference>
<dbReference type="Proteomes" id="UP000663181">
    <property type="component" value="Chromosome"/>
</dbReference>
<keyword evidence="4" id="KW-1185">Reference proteome</keyword>
<dbReference type="RefSeq" id="WP_188799708.1">
    <property type="nucleotide sequence ID" value="NZ_BMIZ01000002.1"/>
</dbReference>
<evidence type="ECO:0000313" key="4">
    <source>
        <dbReference type="Proteomes" id="UP000663181"/>
    </source>
</evidence>
<name>A0ABX7GT62_9GAMM</name>
<organism evidence="3 4">
    <name type="scientific">Dyella caseinilytica</name>
    <dbReference type="NCBI Taxonomy" id="1849581"/>
    <lineage>
        <taxon>Bacteria</taxon>
        <taxon>Pseudomonadati</taxon>
        <taxon>Pseudomonadota</taxon>
        <taxon>Gammaproteobacteria</taxon>
        <taxon>Lysobacterales</taxon>
        <taxon>Rhodanobacteraceae</taxon>
        <taxon>Dyella</taxon>
    </lineage>
</organism>
<protein>
    <recommendedName>
        <fullName evidence="5">DUF4148 domain-containing protein</fullName>
    </recommendedName>
</protein>
<evidence type="ECO:0000256" key="2">
    <source>
        <dbReference type="SAM" id="SignalP"/>
    </source>
</evidence>
<proteinExistence type="predicted"/>
<feature type="signal peptide" evidence="2">
    <location>
        <begin position="1"/>
        <end position="24"/>
    </location>
</feature>
<accession>A0ABX7GT62</accession>